<reference evidence="4" key="4">
    <citation type="journal article" date="2008" name="Nucleic Acids Res.">
        <title>The rice annotation project database (RAP-DB): 2008 update.</title>
        <authorList>
            <consortium name="The rice annotation project (RAP)"/>
        </authorList>
    </citation>
    <scope>GENOME REANNOTATION</scope>
    <source>
        <strain evidence="4">cv. Nipponbare</strain>
    </source>
</reference>
<evidence type="ECO:0000313" key="3">
    <source>
        <dbReference type="EMBL" id="BAD03700.1"/>
    </source>
</evidence>
<organism evidence="3 4">
    <name type="scientific">Oryza sativa subsp. japonica</name>
    <name type="common">Rice</name>
    <dbReference type="NCBI Taxonomy" id="39947"/>
    <lineage>
        <taxon>Eukaryota</taxon>
        <taxon>Viridiplantae</taxon>
        <taxon>Streptophyta</taxon>
        <taxon>Embryophyta</taxon>
        <taxon>Tracheophyta</taxon>
        <taxon>Spermatophyta</taxon>
        <taxon>Magnoliopsida</taxon>
        <taxon>Liliopsida</taxon>
        <taxon>Poales</taxon>
        <taxon>Poaceae</taxon>
        <taxon>BOP clade</taxon>
        <taxon>Oryzoideae</taxon>
        <taxon>Oryzeae</taxon>
        <taxon>Oryzinae</taxon>
        <taxon>Oryza</taxon>
        <taxon>Oryza sativa</taxon>
    </lineage>
</organism>
<gene>
    <name evidence="2" type="ORF">OSJNBb0094P23.2</name>
    <name evidence="3" type="ORF">P0412D08.29</name>
</gene>
<dbReference type="EMBL" id="AP005416">
    <property type="protein sequence ID" value="BAD03563.1"/>
    <property type="molecule type" value="Genomic_DNA"/>
</dbReference>
<feature type="compositionally biased region" description="Low complexity" evidence="1">
    <location>
        <begin position="81"/>
        <end position="104"/>
    </location>
</feature>
<evidence type="ECO:0000313" key="2">
    <source>
        <dbReference type="EMBL" id="BAD03563.1"/>
    </source>
</evidence>
<reference evidence="3" key="2">
    <citation type="submission" date="2002-07" db="EMBL/GenBank/DDBJ databases">
        <title>Oryza sativa nipponbare(GA3) genomic DNA, chromosome 8, PAC clone:P0412D08.</title>
        <authorList>
            <person name="Sasaki T."/>
            <person name="Matsumoto T."/>
            <person name="Katayose Y."/>
        </authorList>
    </citation>
    <scope>NUCLEOTIDE SEQUENCE</scope>
</reference>
<name>Q6Z056_ORYSJ</name>
<feature type="region of interest" description="Disordered" evidence="1">
    <location>
        <begin position="75"/>
        <end position="137"/>
    </location>
</feature>
<feature type="compositionally biased region" description="Basic and acidic residues" evidence="1">
    <location>
        <begin position="1"/>
        <end position="20"/>
    </location>
</feature>
<protein>
    <submittedName>
        <fullName evidence="3">Uncharacterized protein</fullName>
    </submittedName>
</protein>
<accession>Q6Z056</accession>
<dbReference type="AlphaFoldDB" id="Q6Z056"/>
<sequence>MVVAEFREDAGDHAKQERGTNRTRANSKQASGVLLACARRGEGVRHAQLRATPPSSPCRSLSVLMLHCCSTTQRSATTPVASFSDGRRASSARGRPASSSPARGQPASSSPARCRSTRSSSREDGRRDHPHVRTAGELLPRARPPTWRGYLVLHDPFSDNALAPSGLLCVLEPSRSPRARGAASRRARPPCAVVAALLIEGEKRKI</sequence>
<dbReference type="Proteomes" id="UP000000763">
    <property type="component" value="Chromosome 8"/>
</dbReference>
<feature type="region of interest" description="Disordered" evidence="1">
    <location>
        <begin position="1"/>
        <end position="30"/>
    </location>
</feature>
<evidence type="ECO:0000256" key="1">
    <source>
        <dbReference type="SAM" id="MobiDB-lite"/>
    </source>
</evidence>
<dbReference type="EMBL" id="AP005499">
    <property type="protein sequence ID" value="BAD03700.1"/>
    <property type="molecule type" value="Genomic_DNA"/>
</dbReference>
<reference evidence="2" key="1">
    <citation type="submission" date="2002-06" db="EMBL/GenBank/DDBJ databases">
        <title>Oryza sativa nipponbare(GA3) genomic DNA, chromosome 8, BAC clone:OSJNBb0094P23.</title>
        <authorList>
            <person name="Sasaki T."/>
            <person name="Matsumoto T."/>
            <person name="Katayose Y."/>
        </authorList>
    </citation>
    <scope>NUCLEOTIDE SEQUENCE</scope>
</reference>
<reference evidence="4" key="3">
    <citation type="journal article" date="2005" name="Nature">
        <title>The map-based sequence of the rice genome.</title>
        <authorList>
            <consortium name="International rice genome sequencing project (IRGSP)"/>
            <person name="Matsumoto T."/>
            <person name="Wu J."/>
            <person name="Kanamori H."/>
            <person name="Katayose Y."/>
            <person name="Fujisawa M."/>
            <person name="Namiki N."/>
            <person name="Mizuno H."/>
            <person name="Yamamoto K."/>
            <person name="Antonio B.A."/>
            <person name="Baba T."/>
            <person name="Sakata K."/>
            <person name="Nagamura Y."/>
            <person name="Aoki H."/>
            <person name="Arikawa K."/>
            <person name="Arita K."/>
            <person name="Bito T."/>
            <person name="Chiden Y."/>
            <person name="Fujitsuka N."/>
            <person name="Fukunaka R."/>
            <person name="Hamada M."/>
            <person name="Harada C."/>
            <person name="Hayashi A."/>
            <person name="Hijishita S."/>
            <person name="Honda M."/>
            <person name="Hosokawa S."/>
            <person name="Ichikawa Y."/>
            <person name="Idonuma A."/>
            <person name="Iijima M."/>
            <person name="Ikeda M."/>
            <person name="Ikeno M."/>
            <person name="Ito K."/>
            <person name="Ito S."/>
            <person name="Ito T."/>
            <person name="Ito Y."/>
            <person name="Ito Y."/>
            <person name="Iwabuchi A."/>
            <person name="Kamiya K."/>
            <person name="Karasawa W."/>
            <person name="Kurita K."/>
            <person name="Katagiri S."/>
            <person name="Kikuta A."/>
            <person name="Kobayashi H."/>
            <person name="Kobayashi N."/>
            <person name="Machita K."/>
            <person name="Maehara T."/>
            <person name="Masukawa M."/>
            <person name="Mizubayashi T."/>
            <person name="Mukai Y."/>
            <person name="Nagasaki H."/>
            <person name="Nagata Y."/>
            <person name="Naito S."/>
            <person name="Nakashima M."/>
            <person name="Nakama Y."/>
            <person name="Nakamichi Y."/>
            <person name="Nakamura M."/>
            <person name="Meguro A."/>
            <person name="Negishi M."/>
            <person name="Ohta I."/>
            <person name="Ohta T."/>
            <person name="Okamoto M."/>
            <person name="Ono N."/>
            <person name="Saji S."/>
            <person name="Sakaguchi M."/>
            <person name="Sakai K."/>
            <person name="Shibata M."/>
            <person name="Shimokawa T."/>
            <person name="Song J."/>
            <person name="Takazaki Y."/>
            <person name="Terasawa K."/>
            <person name="Tsugane M."/>
            <person name="Tsuji K."/>
            <person name="Ueda S."/>
            <person name="Waki K."/>
            <person name="Yamagata H."/>
            <person name="Yamamoto M."/>
            <person name="Yamamoto S."/>
            <person name="Yamane H."/>
            <person name="Yoshiki S."/>
            <person name="Yoshihara R."/>
            <person name="Yukawa K."/>
            <person name="Zhong H."/>
            <person name="Yano M."/>
            <person name="Yuan Q."/>
            <person name="Ouyang S."/>
            <person name="Liu J."/>
            <person name="Jones K.M."/>
            <person name="Gansberger K."/>
            <person name="Moffat K."/>
            <person name="Hill J."/>
            <person name="Bera J."/>
            <person name="Fadrosh D."/>
            <person name="Jin S."/>
            <person name="Johri S."/>
            <person name="Kim M."/>
            <person name="Overton L."/>
            <person name="Reardon M."/>
            <person name="Tsitrin T."/>
            <person name="Vuong H."/>
            <person name="Weaver B."/>
            <person name="Ciecko A."/>
            <person name="Tallon L."/>
            <person name="Jackson J."/>
            <person name="Pai G."/>
            <person name="Aken S.V."/>
            <person name="Utterback T."/>
            <person name="Reidmuller S."/>
            <person name="Feldblyum T."/>
            <person name="Hsiao J."/>
            <person name="Zismann V."/>
            <person name="Iobst S."/>
            <person name="de Vazeille A.R."/>
            <person name="Buell C.R."/>
            <person name="Ying K."/>
            <person name="Li Y."/>
            <person name="Lu T."/>
            <person name="Huang Y."/>
            <person name="Zhao Q."/>
            <person name="Feng Q."/>
            <person name="Zhang L."/>
            <person name="Zhu J."/>
            <person name="Weng Q."/>
            <person name="Mu J."/>
            <person name="Lu Y."/>
            <person name="Fan D."/>
            <person name="Liu Y."/>
            <person name="Guan J."/>
            <person name="Zhang Y."/>
            <person name="Yu S."/>
            <person name="Liu X."/>
            <person name="Zhang Y."/>
            <person name="Hong G."/>
            <person name="Han B."/>
            <person name="Choisne N."/>
            <person name="Demange N."/>
            <person name="Orjeda G."/>
            <person name="Samain S."/>
            <person name="Cattolico L."/>
            <person name="Pelletier E."/>
            <person name="Couloux A."/>
            <person name="Segurens B."/>
            <person name="Wincker P."/>
            <person name="D'Hont A."/>
            <person name="Scarpelli C."/>
            <person name="Weissenbach J."/>
            <person name="Salanoubat M."/>
            <person name="Quetier F."/>
            <person name="Yu Y."/>
            <person name="Kim H.R."/>
            <person name="Rambo T."/>
            <person name="Currie J."/>
            <person name="Collura K."/>
            <person name="Luo M."/>
            <person name="Yang T."/>
            <person name="Ammiraju J.S.S."/>
            <person name="Engler F."/>
            <person name="Soderlund C."/>
            <person name="Wing R.A."/>
            <person name="Palmer L.E."/>
            <person name="de la Bastide M."/>
            <person name="Spiegel L."/>
            <person name="Nascimento L."/>
            <person name="Zutavern T."/>
            <person name="O'Shaughnessy A."/>
            <person name="Dike S."/>
            <person name="Dedhia N."/>
            <person name="Preston R."/>
            <person name="Balija V."/>
            <person name="McCombie W.R."/>
            <person name="Chow T."/>
            <person name="Chen H."/>
            <person name="Chung M."/>
            <person name="Chen C."/>
            <person name="Shaw J."/>
            <person name="Wu H."/>
            <person name="Hsiao K."/>
            <person name="Chao Y."/>
            <person name="Chu M."/>
            <person name="Cheng C."/>
            <person name="Hour A."/>
            <person name="Lee P."/>
            <person name="Lin S."/>
            <person name="Lin Y."/>
            <person name="Liou J."/>
            <person name="Liu S."/>
            <person name="Hsing Y."/>
            <person name="Raghuvanshi S."/>
            <person name="Mohanty A."/>
            <person name="Bharti A.K."/>
            <person name="Gaur A."/>
            <person name="Gupta V."/>
            <person name="Kumar D."/>
            <person name="Ravi V."/>
            <person name="Vij S."/>
            <person name="Kapur A."/>
            <person name="Khurana P."/>
            <person name="Khurana P."/>
            <person name="Khurana J.P."/>
            <person name="Tyagi A.K."/>
            <person name="Gaikwad K."/>
            <person name="Singh A."/>
            <person name="Dalal V."/>
            <person name="Srivastava S."/>
            <person name="Dixit A."/>
            <person name="Pal A.K."/>
            <person name="Ghazi I.A."/>
            <person name="Yadav M."/>
            <person name="Pandit A."/>
            <person name="Bhargava A."/>
            <person name="Sureshbabu K."/>
            <person name="Batra K."/>
            <person name="Sharma T.R."/>
            <person name="Mohapatra T."/>
            <person name="Singh N.K."/>
            <person name="Messing J."/>
            <person name="Nelson A.B."/>
            <person name="Fuks G."/>
            <person name="Kavchok S."/>
            <person name="Keizer G."/>
            <person name="Linton E."/>
            <person name="Llaca V."/>
            <person name="Song R."/>
            <person name="Tanyolac B."/>
            <person name="Young S."/>
            <person name="Ho-Il K."/>
            <person name="Hahn J.H."/>
            <person name="Sangsakoo G."/>
            <person name="Vanavichit A."/>
            <person name="de Mattos Luiz.A.T."/>
            <person name="Zimmer P.D."/>
            <person name="Malone G."/>
            <person name="Dellagostin O."/>
            <person name="de Oliveira A.C."/>
            <person name="Bevan M."/>
            <person name="Bancroft I."/>
            <person name="Minx P."/>
            <person name="Cordum H."/>
            <person name="Wilson R."/>
            <person name="Cheng Z."/>
            <person name="Jin W."/>
            <person name="Jiang J."/>
            <person name="Leong S.A."/>
            <person name="Iwama H."/>
            <person name="Gojobori T."/>
            <person name="Itoh T."/>
            <person name="Niimura Y."/>
            <person name="Fujii Y."/>
            <person name="Habara T."/>
            <person name="Sakai H."/>
            <person name="Sato Y."/>
            <person name="Wilson G."/>
            <person name="Kumar K."/>
            <person name="McCouch S."/>
            <person name="Juretic N."/>
            <person name="Hoen D."/>
            <person name="Wright S."/>
            <person name="Bruskiewich R."/>
            <person name="Bureau T."/>
            <person name="Miyao A."/>
            <person name="Hirochika H."/>
            <person name="Nishikawa T."/>
            <person name="Kadowaki K."/>
            <person name="Sugiura M."/>
            <person name="Burr B."/>
            <person name="Sasaki T."/>
        </authorList>
    </citation>
    <scope>NUCLEOTIDE SEQUENCE [LARGE SCALE GENOMIC DNA]</scope>
    <source>
        <strain evidence="4">cv. Nipponbare</strain>
    </source>
</reference>
<proteinExistence type="predicted"/>
<evidence type="ECO:0000313" key="4">
    <source>
        <dbReference type="Proteomes" id="UP000000763"/>
    </source>
</evidence>